<dbReference type="EMBL" id="BSFP01000052">
    <property type="protein sequence ID" value="GLL05035.1"/>
    <property type="molecule type" value="Genomic_DNA"/>
</dbReference>
<dbReference type="AlphaFoldDB" id="A0A9W6NPG3"/>
<evidence type="ECO:0000313" key="2">
    <source>
        <dbReference type="EMBL" id="GLL05035.1"/>
    </source>
</evidence>
<proteinExistence type="predicted"/>
<name>A0A9W6NPG3_9ACTN</name>
<comment type="caution">
    <text evidence="2">The sequence shown here is derived from an EMBL/GenBank/DDBJ whole genome shotgun (WGS) entry which is preliminary data.</text>
</comment>
<evidence type="ECO:0000256" key="1">
    <source>
        <dbReference type="SAM" id="MobiDB-lite"/>
    </source>
</evidence>
<reference evidence="2" key="1">
    <citation type="journal article" date="2014" name="Int. J. Syst. Evol. Microbiol.">
        <title>Complete genome sequence of Corynebacterium casei LMG S-19264T (=DSM 44701T), isolated from a smear-ripened cheese.</title>
        <authorList>
            <consortium name="US DOE Joint Genome Institute (JGI-PGF)"/>
            <person name="Walter F."/>
            <person name="Albersmeier A."/>
            <person name="Kalinowski J."/>
            <person name="Ruckert C."/>
        </authorList>
    </citation>
    <scope>NUCLEOTIDE SEQUENCE</scope>
    <source>
        <strain evidence="2">VKM Ac-1321</strain>
    </source>
</reference>
<sequence>MAAEAERGIQIQRTRPGERGGEQLEAALEQHGHVNVPLPHRRPPAGGGFAARRVLRLASSARAPYRQLPIRPSALAPGKWCQDFEKIERLESCRYGGSSR</sequence>
<protein>
    <submittedName>
        <fullName evidence="2">Uncharacterized protein</fullName>
    </submittedName>
</protein>
<keyword evidence="3" id="KW-1185">Reference proteome</keyword>
<dbReference type="Proteomes" id="UP001143480">
    <property type="component" value="Unassembled WGS sequence"/>
</dbReference>
<reference evidence="2" key="2">
    <citation type="submission" date="2023-01" db="EMBL/GenBank/DDBJ databases">
        <authorList>
            <person name="Sun Q."/>
            <person name="Evtushenko L."/>
        </authorList>
    </citation>
    <scope>NUCLEOTIDE SEQUENCE</scope>
    <source>
        <strain evidence="2">VKM Ac-1321</strain>
    </source>
</reference>
<gene>
    <name evidence="2" type="ORF">GCM10017581_067820</name>
</gene>
<organism evidence="2 3">
    <name type="scientific">Dactylosporangium matsuzakiense</name>
    <dbReference type="NCBI Taxonomy" id="53360"/>
    <lineage>
        <taxon>Bacteria</taxon>
        <taxon>Bacillati</taxon>
        <taxon>Actinomycetota</taxon>
        <taxon>Actinomycetes</taxon>
        <taxon>Micromonosporales</taxon>
        <taxon>Micromonosporaceae</taxon>
        <taxon>Dactylosporangium</taxon>
    </lineage>
</organism>
<evidence type="ECO:0000313" key="3">
    <source>
        <dbReference type="Proteomes" id="UP001143480"/>
    </source>
</evidence>
<accession>A0A9W6NPG3</accession>
<feature type="region of interest" description="Disordered" evidence="1">
    <location>
        <begin position="1"/>
        <end position="20"/>
    </location>
</feature>